<reference evidence="1 2" key="1">
    <citation type="submission" date="2020-08" db="EMBL/GenBank/DDBJ databases">
        <title>Genomic Encyclopedia of Type Strains, Phase IV (KMG-IV): sequencing the most valuable type-strain genomes for metagenomic binning, comparative biology and taxonomic classification.</title>
        <authorList>
            <person name="Goeker M."/>
        </authorList>
    </citation>
    <scope>NUCLEOTIDE SEQUENCE [LARGE SCALE GENOMIC DNA]</scope>
    <source>
        <strain evidence="1 2">DSM 18233</strain>
    </source>
</reference>
<proteinExistence type="predicted"/>
<accession>A0A840RLJ2</accession>
<evidence type="ECO:0000313" key="1">
    <source>
        <dbReference type="EMBL" id="MBB5193053.1"/>
    </source>
</evidence>
<organism evidence="1 2">
    <name type="scientific">Silvimonas terrae</name>
    <dbReference type="NCBI Taxonomy" id="300266"/>
    <lineage>
        <taxon>Bacteria</taxon>
        <taxon>Pseudomonadati</taxon>
        <taxon>Pseudomonadota</taxon>
        <taxon>Betaproteobacteria</taxon>
        <taxon>Neisseriales</taxon>
        <taxon>Chitinibacteraceae</taxon>
        <taxon>Silvimonas</taxon>
    </lineage>
</organism>
<dbReference type="RefSeq" id="WP_184102707.1">
    <property type="nucleotide sequence ID" value="NZ_JACHHN010000009.1"/>
</dbReference>
<dbReference type="Proteomes" id="UP000543030">
    <property type="component" value="Unassembled WGS sequence"/>
</dbReference>
<gene>
    <name evidence="1" type="ORF">HNQ50_003807</name>
</gene>
<evidence type="ECO:0000313" key="2">
    <source>
        <dbReference type="Proteomes" id="UP000543030"/>
    </source>
</evidence>
<sequence>MAAVFRAIRPLPHSCFVALQHKEDQRENQTDALRLFARIAYDAAQKKHLLMKEQQIPVAWPLPPICDSRMSTG</sequence>
<protein>
    <submittedName>
        <fullName evidence="1">Uncharacterized protein</fullName>
    </submittedName>
</protein>
<name>A0A840RLJ2_9NEIS</name>
<keyword evidence="2" id="KW-1185">Reference proteome</keyword>
<dbReference type="EMBL" id="JACHHN010000009">
    <property type="protein sequence ID" value="MBB5193053.1"/>
    <property type="molecule type" value="Genomic_DNA"/>
</dbReference>
<comment type="caution">
    <text evidence="1">The sequence shown here is derived from an EMBL/GenBank/DDBJ whole genome shotgun (WGS) entry which is preliminary data.</text>
</comment>
<dbReference type="AlphaFoldDB" id="A0A840RLJ2"/>